<sequence>MNELSICSFFVSWMQKIAHELSSIFPFTALHLSSEFRPLIFQLSTFQFLLLLLLIEKPVS</sequence>
<reference evidence="1" key="1">
    <citation type="submission" date="2014-09" db="EMBL/GenBank/DDBJ databases">
        <authorList>
            <person name="Magalhaes I.L.F."/>
            <person name="Oliveira U."/>
            <person name="Santos F.R."/>
            <person name="Vidigal T.H.D.A."/>
            <person name="Brescovit A.D."/>
            <person name="Santos A.J."/>
        </authorList>
    </citation>
    <scope>NUCLEOTIDE SEQUENCE</scope>
    <source>
        <tissue evidence="1">Shoot tissue taken approximately 20 cm above the soil surface</tissue>
    </source>
</reference>
<accession>A0A0A8YQG2</accession>
<organism evidence="1">
    <name type="scientific">Arundo donax</name>
    <name type="common">Giant reed</name>
    <name type="synonym">Donax arundinaceus</name>
    <dbReference type="NCBI Taxonomy" id="35708"/>
    <lineage>
        <taxon>Eukaryota</taxon>
        <taxon>Viridiplantae</taxon>
        <taxon>Streptophyta</taxon>
        <taxon>Embryophyta</taxon>
        <taxon>Tracheophyta</taxon>
        <taxon>Spermatophyta</taxon>
        <taxon>Magnoliopsida</taxon>
        <taxon>Liliopsida</taxon>
        <taxon>Poales</taxon>
        <taxon>Poaceae</taxon>
        <taxon>PACMAD clade</taxon>
        <taxon>Arundinoideae</taxon>
        <taxon>Arundineae</taxon>
        <taxon>Arundo</taxon>
    </lineage>
</organism>
<evidence type="ECO:0000313" key="1">
    <source>
        <dbReference type="EMBL" id="JAD29064.1"/>
    </source>
</evidence>
<dbReference type="AlphaFoldDB" id="A0A0A8YQG2"/>
<proteinExistence type="predicted"/>
<name>A0A0A8YQG2_ARUDO</name>
<dbReference type="EMBL" id="GBRH01268831">
    <property type="protein sequence ID" value="JAD29064.1"/>
    <property type="molecule type" value="Transcribed_RNA"/>
</dbReference>
<reference evidence="1" key="2">
    <citation type="journal article" date="2015" name="Data Brief">
        <title>Shoot transcriptome of the giant reed, Arundo donax.</title>
        <authorList>
            <person name="Barrero R.A."/>
            <person name="Guerrero F.D."/>
            <person name="Moolhuijzen P."/>
            <person name="Goolsby J.A."/>
            <person name="Tidwell J."/>
            <person name="Bellgard S.E."/>
            <person name="Bellgard M.I."/>
        </authorList>
    </citation>
    <scope>NUCLEOTIDE SEQUENCE</scope>
    <source>
        <tissue evidence="1">Shoot tissue taken approximately 20 cm above the soil surface</tissue>
    </source>
</reference>
<protein>
    <submittedName>
        <fullName evidence="1">Uncharacterized protein</fullName>
    </submittedName>
</protein>